<dbReference type="PANTHER" id="PTHR37689">
    <property type="entry name" value="PROTEIN FDHE"/>
    <property type="match status" value="1"/>
</dbReference>
<keyword evidence="1 2" id="KW-0963">Cytoplasm</keyword>
<dbReference type="HAMAP" id="MF_00611">
    <property type="entry name" value="FdeH"/>
    <property type="match status" value="1"/>
</dbReference>
<dbReference type="InterPro" id="IPR056774">
    <property type="entry name" value="FdhE_N"/>
</dbReference>
<dbReference type="Proteomes" id="UP001501671">
    <property type="component" value="Unassembled WGS sequence"/>
</dbReference>
<feature type="domain" description="FdhE central" evidence="4">
    <location>
        <begin position="199"/>
        <end position="237"/>
    </location>
</feature>
<evidence type="ECO:0000259" key="4">
    <source>
        <dbReference type="Pfam" id="PF24859"/>
    </source>
</evidence>
<name>A0ABP8GF31_9BURK</name>
<sequence>MQRILQPGEIEALDHNAIPRLRLPEPATLFAERAARLRQLADGNPVGDYLLLMATLADAQQRAAAAVAAAGSSADAQAAAAERAAAGTTTSADQARRHGMPVLPATGPLPPAWRDALAILLDGVSQGAALPPEVAAAIADLRAAAPAQLDARAQGLLAGNDAAAPAEAPFIQAALQVAFCAAASRLSPADVADDTPATLCPVCGSHPVASVIRIGGQSQGYRYLHCPLCATEWHMVRVKCSHCESTAGIAYRGIEGGPEYAQAETCDACGSYRKIFNMEKDHQVEPLADDLGTLVLDLLMAETEFARRSGNPLLALPGGTEEA</sequence>
<dbReference type="EMBL" id="BAABFO010000001">
    <property type="protein sequence ID" value="GAA4323219.1"/>
    <property type="molecule type" value="Genomic_DNA"/>
</dbReference>
<protein>
    <recommendedName>
        <fullName evidence="2">Protein FdhE homolog</fullName>
    </recommendedName>
</protein>
<dbReference type="PANTHER" id="PTHR37689:SF1">
    <property type="entry name" value="PROTEIN FDHE"/>
    <property type="match status" value="1"/>
</dbReference>
<evidence type="ECO:0000256" key="1">
    <source>
        <dbReference type="ARBA" id="ARBA00022490"/>
    </source>
</evidence>
<evidence type="ECO:0000259" key="3">
    <source>
        <dbReference type="Pfam" id="PF04216"/>
    </source>
</evidence>
<comment type="similarity">
    <text evidence="2">Belongs to the FdhE family.</text>
</comment>
<feature type="domain" description="FdhE C-terminal" evidence="5">
    <location>
        <begin position="238"/>
        <end position="314"/>
    </location>
</feature>
<dbReference type="Pfam" id="PF24859">
    <property type="entry name" value="FdhE_central"/>
    <property type="match status" value="1"/>
</dbReference>
<dbReference type="RefSeq" id="WP_345245759.1">
    <property type="nucleotide sequence ID" value="NZ_BAABFO010000001.1"/>
</dbReference>
<dbReference type="PIRSF" id="PIRSF018296">
    <property type="entry name" value="Format_dh_formtn"/>
    <property type="match status" value="1"/>
</dbReference>
<proteinExistence type="inferred from homology"/>
<comment type="function">
    <text evidence="2">Necessary for formate dehydrogenase activity.</text>
</comment>
<evidence type="ECO:0000256" key="2">
    <source>
        <dbReference type="HAMAP-Rule" id="MF_00611"/>
    </source>
</evidence>
<accession>A0ABP8GF31</accession>
<gene>
    <name evidence="2 6" type="primary">fdhE</name>
    <name evidence="6" type="ORF">GCM10023144_03910</name>
</gene>
<comment type="subcellular location">
    <subcellularLocation>
        <location evidence="2">Cytoplasm</location>
    </subcellularLocation>
</comment>
<keyword evidence="7" id="KW-1185">Reference proteome</keyword>
<dbReference type="Gene3D" id="3.90.1670.10">
    <property type="entry name" value="FdhE-like domain"/>
    <property type="match status" value="1"/>
</dbReference>
<dbReference type="Pfam" id="PF24860">
    <property type="entry name" value="FdhE_C"/>
    <property type="match status" value="1"/>
</dbReference>
<dbReference type="InterPro" id="IPR056796">
    <property type="entry name" value="FdhE_C"/>
</dbReference>
<feature type="domain" description="FdhE N-terminal" evidence="3">
    <location>
        <begin position="18"/>
        <end position="192"/>
    </location>
</feature>
<dbReference type="InterPro" id="IPR024064">
    <property type="entry name" value="FdhE-like_sf"/>
</dbReference>
<dbReference type="CDD" id="cd16341">
    <property type="entry name" value="FdhE"/>
    <property type="match status" value="1"/>
</dbReference>
<organism evidence="6 7">
    <name type="scientific">Pigmentiphaga soli</name>
    <dbReference type="NCBI Taxonomy" id="1007095"/>
    <lineage>
        <taxon>Bacteria</taxon>
        <taxon>Pseudomonadati</taxon>
        <taxon>Pseudomonadota</taxon>
        <taxon>Betaproteobacteria</taxon>
        <taxon>Burkholderiales</taxon>
        <taxon>Alcaligenaceae</taxon>
        <taxon>Pigmentiphaga</taxon>
    </lineage>
</organism>
<reference evidence="7" key="1">
    <citation type="journal article" date="2019" name="Int. J. Syst. Evol. Microbiol.">
        <title>The Global Catalogue of Microorganisms (GCM) 10K type strain sequencing project: providing services to taxonomists for standard genome sequencing and annotation.</title>
        <authorList>
            <consortium name="The Broad Institute Genomics Platform"/>
            <consortium name="The Broad Institute Genome Sequencing Center for Infectious Disease"/>
            <person name="Wu L."/>
            <person name="Ma J."/>
        </authorList>
    </citation>
    <scope>NUCLEOTIDE SEQUENCE [LARGE SCALE GENOMIC DNA]</scope>
    <source>
        <strain evidence="7">JCM 17666</strain>
    </source>
</reference>
<evidence type="ECO:0000313" key="7">
    <source>
        <dbReference type="Proteomes" id="UP001501671"/>
    </source>
</evidence>
<dbReference type="NCBIfam" id="TIGR01562">
    <property type="entry name" value="FdhE"/>
    <property type="match status" value="1"/>
</dbReference>
<evidence type="ECO:0000313" key="6">
    <source>
        <dbReference type="EMBL" id="GAA4323219.1"/>
    </source>
</evidence>
<comment type="caution">
    <text evidence="6">The sequence shown here is derived from an EMBL/GenBank/DDBJ whole genome shotgun (WGS) entry which is preliminary data.</text>
</comment>
<dbReference type="InterPro" id="IPR006452">
    <property type="entry name" value="Formate_DH_accessory"/>
</dbReference>
<dbReference type="Pfam" id="PF04216">
    <property type="entry name" value="FdhE_N"/>
    <property type="match status" value="1"/>
</dbReference>
<evidence type="ECO:0000259" key="5">
    <source>
        <dbReference type="Pfam" id="PF24860"/>
    </source>
</evidence>
<dbReference type="InterPro" id="IPR056797">
    <property type="entry name" value="FdhE_central"/>
</dbReference>
<dbReference type="SUPFAM" id="SSF144020">
    <property type="entry name" value="FdhE-like"/>
    <property type="match status" value="1"/>
</dbReference>